<dbReference type="GO" id="GO:0005524">
    <property type="term" value="F:ATP binding"/>
    <property type="evidence" value="ECO:0007669"/>
    <property type="project" value="UniProtKB-KW"/>
</dbReference>
<dbReference type="HAMAP" id="MF_00082">
    <property type="entry name" value="ArgB"/>
    <property type="match status" value="1"/>
</dbReference>
<keyword evidence="3" id="KW-0055">Arginine biosynthesis</keyword>
<dbReference type="Pfam" id="PF00696">
    <property type="entry name" value="AA_kinase"/>
    <property type="match status" value="1"/>
</dbReference>
<name>A0A6J7VRV4_9ZZZZ</name>
<dbReference type="SUPFAM" id="SSF53633">
    <property type="entry name" value="Carbamate kinase-like"/>
    <property type="match status" value="1"/>
</dbReference>
<dbReference type="AlphaFoldDB" id="A0A6J7VRV4"/>
<gene>
    <name evidence="10" type="ORF">UFOPK1421_00518</name>
    <name evidence="11" type="ORF">UFOPK1820_00248</name>
    <name evidence="12" type="ORF">UFOPK2921_00740</name>
    <name evidence="13" type="ORF">UFOPK3889_00257</name>
    <name evidence="14" type="ORF">UFOPK4275_00359</name>
    <name evidence="15" type="ORF">UFOPK4422_00502</name>
</gene>
<dbReference type="Gene3D" id="3.40.1160.10">
    <property type="entry name" value="Acetylglutamate kinase-like"/>
    <property type="match status" value="1"/>
</dbReference>
<evidence type="ECO:0000256" key="7">
    <source>
        <dbReference type="ARBA" id="ARBA00022777"/>
    </source>
</evidence>
<dbReference type="InterPro" id="IPR036393">
    <property type="entry name" value="AceGlu_kinase-like_sf"/>
</dbReference>
<evidence type="ECO:0000256" key="3">
    <source>
        <dbReference type="ARBA" id="ARBA00022571"/>
    </source>
</evidence>
<evidence type="ECO:0000256" key="8">
    <source>
        <dbReference type="ARBA" id="ARBA00022840"/>
    </source>
</evidence>
<evidence type="ECO:0000313" key="10">
    <source>
        <dbReference type="EMBL" id="CAB4538726.1"/>
    </source>
</evidence>
<dbReference type="CDD" id="cd04250">
    <property type="entry name" value="AAK_NAGK-C"/>
    <property type="match status" value="1"/>
</dbReference>
<dbReference type="PIRSF" id="PIRSF000728">
    <property type="entry name" value="NAGK"/>
    <property type="match status" value="1"/>
</dbReference>
<reference evidence="15" key="1">
    <citation type="submission" date="2020-05" db="EMBL/GenBank/DDBJ databases">
        <authorList>
            <person name="Chiriac C."/>
            <person name="Salcher M."/>
            <person name="Ghai R."/>
            <person name="Kavagutti S V."/>
        </authorList>
    </citation>
    <scope>NUCLEOTIDE SEQUENCE</scope>
</reference>
<dbReference type="GO" id="GO:0003991">
    <property type="term" value="F:acetylglutamate kinase activity"/>
    <property type="evidence" value="ECO:0007669"/>
    <property type="project" value="UniProtKB-EC"/>
</dbReference>
<dbReference type="FunFam" id="3.40.1160.10:FF:000004">
    <property type="entry name" value="Acetylglutamate kinase"/>
    <property type="match status" value="1"/>
</dbReference>
<proteinExistence type="inferred from homology"/>
<evidence type="ECO:0000256" key="6">
    <source>
        <dbReference type="ARBA" id="ARBA00022741"/>
    </source>
</evidence>
<dbReference type="EMBL" id="CAEZSL010000042">
    <property type="protein sequence ID" value="CAB4538726.1"/>
    <property type="molecule type" value="Genomic_DNA"/>
</dbReference>
<evidence type="ECO:0000313" key="15">
    <source>
        <dbReference type="EMBL" id="CAB5117624.1"/>
    </source>
</evidence>
<dbReference type="PANTHER" id="PTHR23342:SF0">
    <property type="entry name" value="N-ACETYLGLUTAMATE SYNTHASE, MITOCHONDRIAL"/>
    <property type="match status" value="1"/>
</dbReference>
<evidence type="ECO:0000313" key="13">
    <source>
        <dbReference type="EMBL" id="CAB4967725.1"/>
    </source>
</evidence>
<dbReference type="EMBL" id="CAEZZV010000080">
    <property type="protein sequence ID" value="CAB4779062.1"/>
    <property type="molecule type" value="Genomic_DNA"/>
</dbReference>
<feature type="domain" description="Aspartate/glutamate/uridylate kinase" evidence="9">
    <location>
        <begin position="35"/>
        <end position="274"/>
    </location>
</feature>
<evidence type="ECO:0000256" key="4">
    <source>
        <dbReference type="ARBA" id="ARBA00022605"/>
    </source>
</evidence>
<organism evidence="15">
    <name type="scientific">freshwater metagenome</name>
    <dbReference type="NCBI Taxonomy" id="449393"/>
    <lineage>
        <taxon>unclassified sequences</taxon>
        <taxon>metagenomes</taxon>
        <taxon>ecological metagenomes</taxon>
    </lineage>
</organism>
<evidence type="ECO:0000313" key="14">
    <source>
        <dbReference type="EMBL" id="CAB5046479.1"/>
    </source>
</evidence>
<evidence type="ECO:0000256" key="1">
    <source>
        <dbReference type="ARBA" id="ARBA00004828"/>
    </source>
</evidence>
<dbReference type="EMBL" id="CAEZUK010000024">
    <property type="protein sequence ID" value="CAB4592838.1"/>
    <property type="molecule type" value="Genomic_DNA"/>
</dbReference>
<evidence type="ECO:0000313" key="11">
    <source>
        <dbReference type="EMBL" id="CAB4592838.1"/>
    </source>
</evidence>
<dbReference type="EMBL" id="CAFBQJ010000043">
    <property type="protein sequence ID" value="CAB5046479.1"/>
    <property type="molecule type" value="Genomic_DNA"/>
</dbReference>
<dbReference type="NCBIfam" id="TIGR00761">
    <property type="entry name" value="argB"/>
    <property type="match status" value="1"/>
</dbReference>
<evidence type="ECO:0000256" key="2">
    <source>
        <dbReference type="ARBA" id="ARBA00013065"/>
    </source>
</evidence>
<protein>
    <recommendedName>
        <fullName evidence="2">acetylglutamate kinase</fullName>
        <ecNumber evidence="2">2.7.2.8</ecNumber>
    </recommendedName>
</protein>
<evidence type="ECO:0000256" key="5">
    <source>
        <dbReference type="ARBA" id="ARBA00022679"/>
    </source>
</evidence>
<keyword evidence="7" id="KW-0418">Kinase</keyword>
<dbReference type="EMBL" id="CAFBRX010000037">
    <property type="protein sequence ID" value="CAB5117624.1"/>
    <property type="molecule type" value="Genomic_DNA"/>
</dbReference>
<dbReference type="InterPro" id="IPR004662">
    <property type="entry name" value="AcgluKinase_fam"/>
</dbReference>
<dbReference type="InterPro" id="IPR041727">
    <property type="entry name" value="NAGK-C"/>
</dbReference>
<dbReference type="PRINTS" id="PR00474">
    <property type="entry name" value="GLU5KINASE"/>
</dbReference>
<dbReference type="PANTHER" id="PTHR23342">
    <property type="entry name" value="N-ACETYLGLUTAMATE SYNTHASE"/>
    <property type="match status" value="1"/>
</dbReference>
<dbReference type="InterPro" id="IPR037528">
    <property type="entry name" value="ArgB"/>
</dbReference>
<evidence type="ECO:0000313" key="12">
    <source>
        <dbReference type="EMBL" id="CAB4779062.1"/>
    </source>
</evidence>
<dbReference type="EMBL" id="CAFBNZ010000027">
    <property type="protein sequence ID" value="CAB4967725.1"/>
    <property type="molecule type" value="Genomic_DNA"/>
</dbReference>
<sequence length="307" mass="32299">MSAQSNVSLTAVLSPESRAAVLIEALPYIRRFANKVVVVKYGGNALAGASEADALALFAEDIVLMRLVGLKPVVVHGGGPQISALMTRLGKTTEFRDGLRVTDAETVDIARMVLSGQVNPQIVAAINVHGRFAVGVSGEDATLITASAKDPELGFVGDVEKINPGILQRLLDDEFVPVVATIGVDASGQAYNINADTVAGAIAEALGAEKLVYLTDIEGLRRIVTDAESLIRQTTPDELDQLMNDGTIAGGMIPKVESCVHAVRNGVKRAHILDGRIPHVLLLELFTDSGIGTMVEAKKFTTPGVVS</sequence>
<comment type="pathway">
    <text evidence="1">Amino-acid biosynthesis; L-arginine biosynthesis; N(2)-acetyl-L-ornithine from L-glutamate: step 2/4.</text>
</comment>
<accession>A0A6J7VRV4</accession>
<keyword evidence="5" id="KW-0808">Transferase</keyword>
<keyword evidence="6" id="KW-0547">Nucleotide-binding</keyword>
<evidence type="ECO:0000259" key="9">
    <source>
        <dbReference type="Pfam" id="PF00696"/>
    </source>
</evidence>
<keyword evidence="8" id="KW-0067">ATP-binding</keyword>
<dbReference type="GO" id="GO:0006526">
    <property type="term" value="P:L-arginine biosynthetic process"/>
    <property type="evidence" value="ECO:0007669"/>
    <property type="project" value="UniProtKB-KW"/>
</dbReference>
<keyword evidence="4" id="KW-0028">Amino-acid biosynthesis</keyword>
<dbReference type="InterPro" id="IPR001057">
    <property type="entry name" value="Glu/AcGlu_kinase"/>
</dbReference>
<dbReference type="GO" id="GO:0005737">
    <property type="term" value="C:cytoplasm"/>
    <property type="evidence" value="ECO:0007669"/>
    <property type="project" value="InterPro"/>
</dbReference>
<dbReference type="EC" id="2.7.2.8" evidence="2"/>
<dbReference type="InterPro" id="IPR001048">
    <property type="entry name" value="Asp/Glu/Uridylate_kinase"/>
</dbReference>